<feature type="transmembrane region" description="Helical" evidence="1">
    <location>
        <begin position="6"/>
        <end position="26"/>
    </location>
</feature>
<evidence type="ECO:0000256" key="1">
    <source>
        <dbReference type="SAM" id="Phobius"/>
    </source>
</evidence>
<gene>
    <name evidence="2" type="ORF">SY83_12640</name>
</gene>
<proteinExistence type="predicted"/>
<keyword evidence="1" id="KW-1133">Transmembrane helix</keyword>
<dbReference type="KEGG" id="pswu:SY83_12640"/>
<reference evidence="2 3" key="1">
    <citation type="submission" date="2015-01" db="EMBL/GenBank/DDBJ databases">
        <title>Paenibacillus swuensis/DY6/whole genome sequencing.</title>
        <authorList>
            <person name="Kim M.K."/>
            <person name="Srinivasan S."/>
            <person name="Lee J.-J."/>
        </authorList>
    </citation>
    <scope>NUCLEOTIDE SEQUENCE [LARGE SCALE GENOMIC DNA]</scope>
    <source>
        <strain evidence="2 3">DY6</strain>
    </source>
</reference>
<feature type="transmembrane region" description="Helical" evidence="1">
    <location>
        <begin position="38"/>
        <end position="60"/>
    </location>
</feature>
<keyword evidence="1" id="KW-0812">Transmembrane</keyword>
<keyword evidence="1" id="KW-0472">Membrane</keyword>
<dbReference type="PATRIC" id="fig|1178515.4.peg.2530"/>
<dbReference type="AlphaFoldDB" id="A0A172TIW3"/>
<evidence type="ECO:0000313" key="2">
    <source>
        <dbReference type="EMBL" id="ANE46981.1"/>
    </source>
</evidence>
<name>A0A172TIW3_9BACL</name>
<sequence length="61" mass="7113">MHFIFVFVNLFIVGFLLLSLFGVQTGKNGPFCRKRRRNQVLISLSQALVFSLAYNMFLYVH</sequence>
<keyword evidence="3" id="KW-1185">Reference proteome</keyword>
<dbReference type="EMBL" id="CP011388">
    <property type="protein sequence ID" value="ANE46981.1"/>
    <property type="molecule type" value="Genomic_DNA"/>
</dbReference>
<accession>A0A172TIW3</accession>
<evidence type="ECO:0000313" key="3">
    <source>
        <dbReference type="Proteomes" id="UP000076927"/>
    </source>
</evidence>
<protein>
    <submittedName>
        <fullName evidence="2">Uncharacterized protein</fullName>
    </submittedName>
</protein>
<organism evidence="2 3">
    <name type="scientific">Paenibacillus swuensis</name>
    <dbReference type="NCBI Taxonomy" id="1178515"/>
    <lineage>
        <taxon>Bacteria</taxon>
        <taxon>Bacillati</taxon>
        <taxon>Bacillota</taxon>
        <taxon>Bacilli</taxon>
        <taxon>Bacillales</taxon>
        <taxon>Paenibacillaceae</taxon>
        <taxon>Paenibacillus</taxon>
    </lineage>
</organism>
<dbReference type="Proteomes" id="UP000076927">
    <property type="component" value="Chromosome"/>
</dbReference>